<dbReference type="PANTHER" id="PTHR43081:SF1">
    <property type="entry name" value="ADENYLATE CYCLASE, TERMINAL-DIFFERENTIATION SPECIFIC"/>
    <property type="match status" value="1"/>
</dbReference>
<comment type="similarity">
    <text evidence="2">Belongs to the adenylyl cyclase class-3 family.</text>
</comment>
<dbReference type="GO" id="GO:0006171">
    <property type="term" value="P:cAMP biosynthetic process"/>
    <property type="evidence" value="ECO:0007669"/>
    <property type="project" value="TreeGrafter"/>
</dbReference>
<reference evidence="12" key="3">
    <citation type="submission" date="2020-05" db="EMBL/GenBank/DDBJ databases">
        <title>Complete genome sequence of Bradyrhizobium diazoefficiens XF5 isolated from soybean nodule.</title>
        <authorList>
            <person name="Noda R."/>
            <person name="Kakizaki K."/>
            <person name="Minamisawa K."/>
        </authorList>
    </citation>
    <scope>NUCLEOTIDE SEQUENCE</scope>
    <source>
        <strain evidence="12">XF5</strain>
    </source>
</reference>
<dbReference type="PROSITE" id="PS50885">
    <property type="entry name" value="HAMP"/>
    <property type="match status" value="1"/>
</dbReference>
<dbReference type="SUPFAM" id="SSF55073">
    <property type="entry name" value="Nucleotide cyclase"/>
    <property type="match status" value="1"/>
</dbReference>
<protein>
    <submittedName>
        <fullName evidence="13">Adenylate cyclase</fullName>
    </submittedName>
</protein>
<keyword evidence="6 7" id="KW-0472">Membrane</keyword>
<reference evidence="15" key="6">
    <citation type="submission" date="2020-05" db="EMBL/GenBank/DDBJ databases">
        <title>Complete genome sequence of Bradyrhizobium diazoefficiens XF9 isolated from soybean nodule.</title>
        <authorList>
            <person name="Noda R."/>
            <person name="Kakizaki K."/>
            <person name="Minamisawa K."/>
        </authorList>
    </citation>
    <scope>NUCLEOTIDE SEQUENCE</scope>
    <source>
        <strain evidence="15">XF9</strain>
    </source>
</reference>
<dbReference type="InterPro" id="IPR003660">
    <property type="entry name" value="HAMP_dom"/>
</dbReference>
<dbReference type="InterPro" id="IPR029787">
    <property type="entry name" value="Nucleotide_cyclase"/>
</dbReference>
<accession>A0A810ANU8</accession>
<dbReference type="InterPro" id="IPR050697">
    <property type="entry name" value="Adenylyl/Guanylyl_Cyclase_3/4"/>
</dbReference>
<keyword evidence="4 7" id="KW-0812">Transmembrane</keyword>
<gene>
    <name evidence="10" type="ORF">XF2B_50440</name>
    <name evidence="11" type="ORF">XF3B_51490</name>
    <name evidence="12" type="ORF">XF5B_50900</name>
    <name evidence="13" type="ORF">XF6B_50530</name>
    <name evidence="14" type="ORF">XF8B_45870</name>
    <name evidence="15" type="ORF">XF9B_54840</name>
</gene>
<evidence type="ECO:0000256" key="6">
    <source>
        <dbReference type="ARBA" id="ARBA00023136"/>
    </source>
</evidence>
<dbReference type="Pfam" id="PF00211">
    <property type="entry name" value="Guanylate_cyc"/>
    <property type="match status" value="1"/>
</dbReference>
<evidence type="ECO:0000313" key="14">
    <source>
        <dbReference type="EMBL" id="BCE74476.1"/>
    </source>
</evidence>
<organism evidence="13">
    <name type="scientific">Bradyrhizobium diazoefficiens</name>
    <dbReference type="NCBI Taxonomy" id="1355477"/>
    <lineage>
        <taxon>Bacteria</taxon>
        <taxon>Pseudomonadati</taxon>
        <taxon>Pseudomonadota</taxon>
        <taxon>Alphaproteobacteria</taxon>
        <taxon>Hyphomicrobiales</taxon>
        <taxon>Nitrobacteraceae</taxon>
        <taxon>Bradyrhizobium</taxon>
    </lineage>
</organism>
<evidence type="ECO:0000259" key="9">
    <source>
        <dbReference type="PROSITE" id="PS50885"/>
    </source>
</evidence>
<sequence>MRTVQGAVKGQIARIPGLKSGVLSSLTRPFSLCPAPMPIFNQSIRRKIVGIALGLIVLMLVTSILSMVMSSQVGVLLDELTNRYIPAYGDLARANIRSLERSVALRRMVMMKMQASSDEEAYAARLREFEEADRKIEEEAEGARKLINAIIDDPRTPSDNAALARIEIRIETAVTELRRDLNEDHAKLLKQVDAKQMAEARGTLEHIDAIRDQFNRKFDAIRADMLTQVFASTSQVMSHQRQAIIVSGIVTLLAAIVGFAFALLVSGGITRPVRLLLAGTREVEAGRFDKTIAVSTQDEIGELAAAFNRMIEQLRHNERIRETFGRYIDPKVVQGLIERPEVAIDGQRRVMTIMFCDMSGFTSMSEGMTPRGLVKVMNHYFTVMSAPIRSNRGVIDKYIGDAIMAYWGPPFIEEDEPALLAGCAAIDMTDQVPALQKQLPDLLGIRAMPVPCDLRIGIATGEVLTGSIGSELMMSFTVMGDAVNLASRLEAVNKVYGTRILISQATADAVGERLELREIDRLAVAGQSAPQAIFEVMARAGVLTAAQDGLRTHYAEGLAAYRARRFDEARAAFNAALEAVPGDGPSRALLARIAQFEVNPPDERWDGAWRLEQK</sequence>
<evidence type="ECO:0000313" key="11">
    <source>
        <dbReference type="EMBL" id="BCE40118.1"/>
    </source>
</evidence>
<dbReference type="AlphaFoldDB" id="A0A810ANU8"/>
<feature type="transmembrane region" description="Helical" evidence="7">
    <location>
        <begin position="243"/>
        <end position="265"/>
    </location>
</feature>
<dbReference type="GO" id="GO:0004016">
    <property type="term" value="F:adenylate cyclase activity"/>
    <property type="evidence" value="ECO:0007669"/>
    <property type="project" value="UniProtKB-ARBA"/>
</dbReference>
<evidence type="ECO:0000259" key="8">
    <source>
        <dbReference type="PROSITE" id="PS50125"/>
    </source>
</evidence>
<dbReference type="EMBL" id="AP023093">
    <property type="protein sequence ID" value="BCE40118.1"/>
    <property type="molecule type" value="Genomic_DNA"/>
</dbReference>
<reference evidence="14" key="5">
    <citation type="submission" date="2020-05" db="EMBL/GenBank/DDBJ databases">
        <title>Complete genome sequence of Bradyrhizobium diazoefficiens XF8 isolated from soybean nodule.</title>
        <authorList>
            <person name="Noda R."/>
            <person name="Kakizaki K."/>
            <person name="Minamisawa K."/>
        </authorList>
    </citation>
    <scope>NUCLEOTIDE SEQUENCE</scope>
    <source>
        <strain evidence="14">XF8</strain>
    </source>
</reference>
<keyword evidence="5 7" id="KW-1133">Transmembrane helix</keyword>
<dbReference type="GO" id="GO:0035556">
    <property type="term" value="P:intracellular signal transduction"/>
    <property type="evidence" value="ECO:0007669"/>
    <property type="project" value="InterPro"/>
</dbReference>
<dbReference type="EMBL" id="AP023096">
    <property type="protein sequence ID" value="BCE66254.1"/>
    <property type="molecule type" value="Genomic_DNA"/>
</dbReference>
<dbReference type="Pfam" id="PF00672">
    <property type="entry name" value="HAMP"/>
    <property type="match status" value="1"/>
</dbReference>
<reference evidence="10" key="1">
    <citation type="submission" date="2020-05" db="EMBL/GenBank/DDBJ databases">
        <title>Complete genome sequence of Bradyrhizobium diazoefficiens XF2 isolated from soybean nodule.</title>
        <authorList>
            <person name="Noda R."/>
            <person name="Kakizaki K."/>
            <person name="Minamisawa K."/>
        </authorList>
    </citation>
    <scope>NUCLEOTIDE SEQUENCE</scope>
    <source>
        <strain evidence="10">XF2</strain>
    </source>
</reference>
<evidence type="ECO:0000256" key="5">
    <source>
        <dbReference type="ARBA" id="ARBA00022989"/>
    </source>
</evidence>
<evidence type="ECO:0000256" key="7">
    <source>
        <dbReference type="SAM" id="Phobius"/>
    </source>
</evidence>
<dbReference type="FunFam" id="3.30.70.1230:FF:000016">
    <property type="entry name" value="Adenylate/guanylate cyclase domain-containing protein"/>
    <property type="match status" value="1"/>
</dbReference>
<evidence type="ECO:0000313" key="10">
    <source>
        <dbReference type="EMBL" id="BCE31275.1"/>
    </source>
</evidence>
<feature type="transmembrane region" description="Helical" evidence="7">
    <location>
        <begin position="48"/>
        <end position="69"/>
    </location>
</feature>
<dbReference type="InterPro" id="IPR001054">
    <property type="entry name" value="A/G_cyclase"/>
</dbReference>
<keyword evidence="3" id="KW-1003">Cell membrane</keyword>
<evidence type="ECO:0000256" key="1">
    <source>
        <dbReference type="ARBA" id="ARBA00004196"/>
    </source>
</evidence>
<dbReference type="PROSITE" id="PS50125">
    <property type="entry name" value="GUANYLATE_CYCLASE_2"/>
    <property type="match status" value="1"/>
</dbReference>
<dbReference type="EMBL" id="AP023092">
    <property type="protein sequence ID" value="BCE31275.1"/>
    <property type="molecule type" value="Genomic_DNA"/>
</dbReference>
<evidence type="ECO:0000313" key="15">
    <source>
        <dbReference type="EMBL" id="BCE84063.1"/>
    </source>
</evidence>
<dbReference type="SMART" id="SM00304">
    <property type="entry name" value="HAMP"/>
    <property type="match status" value="1"/>
</dbReference>
<dbReference type="Gene3D" id="6.10.340.10">
    <property type="match status" value="1"/>
</dbReference>
<dbReference type="EMBL" id="AP023098">
    <property type="protein sequence ID" value="BCE84063.1"/>
    <property type="molecule type" value="Genomic_DNA"/>
</dbReference>
<dbReference type="PANTHER" id="PTHR43081">
    <property type="entry name" value="ADENYLATE CYCLASE, TERMINAL-DIFFERENTIATION SPECIFIC-RELATED"/>
    <property type="match status" value="1"/>
</dbReference>
<evidence type="ECO:0000256" key="2">
    <source>
        <dbReference type="ARBA" id="ARBA00005381"/>
    </source>
</evidence>
<dbReference type="GO" id="GO:0016020">
    <property type="term" value="C:membrane"/>
    <property type="evidence" value="ECO:0007669"/>
    <property type="project" value="InterPro"/>
</dbReference>
<reference evidence="11" key="2">
    <citation type="submission" date="2020-05" db="EMBL/GenBank/DDBJ databases">
        <title>Complete genome sequence of Bradyrhizobium diazoefficiens XF3 isolated from soybean nodule.</title>
        <authorList>
            <person name="Noda R."/>
            <person name="Kakizaki K."/>
            <person name="Minamisawa K."/>
        </authorList>
    </citation>
    <scope>NUCLEOTIDE SEQUENCE</scope>
    <source>
        <strain evidence="11">XF3</strain>
    </source>
</reference>
<proteinExistence type="inferred from homology"/>
<feature type="domain" description="HAMP" evidence="9">
    <location>
        <begin position="267"/>
        <end position="319"/>
    </location>
</feature>
<evidence type="ECO:0000313" key="13">
    <source>
        <dbReference type="EMBL" id="BCE66254.1"/>
    </source>
</evidence>
<evidence type="ECO:0000313" key="12">
    <source>
        <dbReference type="EMBL" id="BCE57578.1"/>
    </source>
</evidence>
<evidence type="ECO:0000256" key="4">
    <source>
        <dbReference type="ARBA" id="ARBA00022692"/>
    </source>
</evidence>
<dbReference type="Gene3D" id="3.30.70.1230">
    <property type="entry name" value="Nucleotide cyclase"/>
    <property type="match status" value="1"/>
</dbReference>
<reference evidence="13" key="4">
    <citation type="submission" date="2020-05" db="EMBL/GenBank/DDBJ databases">
        <title>Complete genome sequence of Bradyrhizobium diazoefficiens XF6 isolated from soybean nodule.</title>
        <authorList>
            <person name="Noda R."/>
            <person name="Kakizaki K."/>
            <person name="Minamisawa K."/>
        </authorList>
    </citation>
    <scope>NUCLEOTIDE SEQUENCE</scope>
    <source>
        <strain evidence="13">XF6</strain>
    </source>
</reference>
<dbReference type="CDD" id="cd06225">
    <property type="entry name" value="HAMP"/>
    <property type="match status" value="1"/>
</dbReference>
<dbReference type="SUPFAM" id="SSF158472">
    <property type="entry name" value="HAMP domain-like"/>
    <property type="match status" value="1"/>
</dbReference>
<evidence type="ECO:0000256" key="3">
    <source>
        <dbReference type="ARBA" id="ARBA00022475"/>
    </source>
</evidence>
<comment type="subcellular location">
    <subcellularLocation>
        <location evidence="1">Cell envelope</location>
    </subcellularLocation>
</comment>
<dbReference type="EMBL" id="AP023095">
    <property type="protein sequence ID" value="BCE57578.1"/>
    <property type="molecule type" value="Genomic_DNA"/>
</dbReference>
<name>A0A810ANU8_9BRAD</name>
<dbReference type="GO" id="GO:0030313">
    <property type="term" value="C:cell envelope"/>
    <property type="evidence" value="ECO:0007669"/>
    <property type="project" value="UniProtKB-SubCell"/>
</dbReference>
<dbReference type="CDD" id="cd07302">
    <property type="entry name" value="CHD"/>
    <property type="match status" value="1"/>
</dbReference>
<dbReference type="EMBL" id="AP023097">
    <property type="protein sequence ID" value="BCE74476.1"/>
    <property type="molecule type" value="Genomic_DNA"/>
</dbReference>
<feature type="domain" description="Guanylate cyclase" evidence="8">
    <location>
        <begin position="352"/>
        <end position="490"/>
    </location>
</feature>
<dbReference type="SMART" id="SM00044">
    <property type="entry name" value="CYCc"/>
    <property type="match status" value="1"/>
</dbReference>